<keyword evidence="2" id="KW-1185">Reference proteome</keyword>
<evidence type="ECO:0008006" key="3">
    <source>
        <dbReference type="Google" id="ProtNLM"/>
    </source>
</evidence>
<protein>
    <recommendedName>
        <fullName evidence="3">DUF4595 domain-containing protein</fullName>
    </recommendedName>
</protein>
<dbReference type="Proteomes" id="UP000613030">
    <property type="component" value="Unassembled WGS sequence"/>
</dbReference>
<sequence>MMQRHVTLIFLYATLFACQKDDQPQPASVAAACRIEKEMTNDGNFLLYRYDADGNPTQIETHNPYLATHVLDVFYDKIATAEVNKLHPITFTTNYGVGLLTTLPDVALISVTMDGVTQTNWRTYFFHYDYKGRLVRVGQETENIHGDDQWELLISYNDQDNVIKMVYQLTTGARNITTVIMVDGHDTNQTPYAGVKAYKFLMSNWDSSRPEPIITALSKNNPTSYRLIVNDVQTMKVSLQYEYNNHGFPVLRTITHNNDAGEYTYRQTYEYACP</sequence>
<evidence type="ECO:0000313" key="1">
    <source>
        <dbReference type="EMBL" id="MBL0745553.1"/>
    </source>
</evidence>
<accession>A0ABS1L201</accession>
<reference evidence="1 2" key="1">
    <citation type="submission" date="2021-01" db="EMBL/GenBank/DDBJ databases">
        <title>Chryseolinea sp. Jin1 Genome sequencing and assembly.</title>
        <authorList>
            <person name="Kim I."/>
        </authorList>
    </citation>
    <scope>NUCLEOTIDE SEQUENCE [LARGE SCALE GENOMIC DNA]</scope>
    <source>
        <strain evidence="1 2">Jin1</strain>
    </source>
</reference>
<dbReference type="PROSITE" id="PS51257">
    <property type="entry name" value="PROKAR_LIPOPROTEIN"/>
    <property type="match status" value="1"/>
</dbReference>
<dbReference type="EMBL" id="JAERRB010000017">
    <property type="protein sequence ID" value="MBL0745553.1"/>
    <property type="molecule type" value="Genomic_DNA"/>
</dbReference>
<comment type="caution">
    <text evidence="1">The sequence shown here is derived from an EMBL/GenBank/DDBJ whole genome shotgun (WGS) entry which is preliminary data.</text>
</comment>
<evidence type="ECO:0000313" key="2">
    <source>
        <dbReference type="Proteomes" id="UP000613030"/>
    </source>
</evidence>
<gene>
    <name evidence="1" type="ORF">JI741_30250</name>
</gene>
<name>A0ABS1L201_9BACT</name>
<dbReference type="RefSeq" id="WP_202016044.1">
    <property type="nucleotide sequence ID" value="NZ_JAERRB010000017.1"/>
</dbReference>
<proteinExistence type="predicted"/>
<organism evidence="1 2">
    <name type="scientific">Chryseolinea lacunae</name>
    <dbReference type="NCBI Taxonomy" id="2801331"/>
    <lineage>
        <taxon>Bacteria</taxon>
        <taxon>Pseudomonadati</taxon>
        <taxon>Bacteroidota</taxon>
        <taxon>Cytophagia</taxon>
        <taxon>Cytophagales</taxon>
        <taxon>Fulvivirgaceae</taxon>
        <taxon>Chryseolinea</taxon>
    </lineage>
</organism>